<evidence type="ECO:0000313" key="10">
    <source>
        <dbReference type="EMBL" id="CAL1536643.1"/>
    </source>
</evidence>
<feature type="region of interest" description="Disordered" evidence="8">
    <location>
        <begin position="394"/>
        <end position="435"/>
    </location>
</feature>
<evidence type="ECO:0000256" key="8">
    <source>
        <dbReference type="SAM" id="MobiDB-lite"/>
    </source>
</evidence>
<dbReference type="GO" id="GO:0010468">
    <property type="term" value="P:regulation of gene expression"/>
    <property type="evidence" value="ECO:0007669"/>
    <property type="project" value="TreeGrafter"/>
</dbReference>
<accession>A0AAV2HR97</accession>
<dbReference type="PROSITE" id="PS00028">
    <property type="entry name" value="ZINC_FINGER_C2H2_1"/>
    <property type="match status" value="4"/>
</dbReference>
<evidence type="ECO:0000256" key="6">
    <source>
        <dbReference type="ARBA" id="ARBA00023242"/>
    </source>
</evidence>
<feature type="compositionally biased region" description="Polar residues" evidence="8">
    <location>
        <begin position="1230"/>
        <end position="1254"/>
    </location>
</feature>
<evidence type="ECO:0000256" key="1">
    <source>
        <dbReference type="ARBA" id="ARBA00004123"/>
    </source>
</evidence>
<dbReference type="InterPro" id="IPR036236">
    <property type="entry name" value="Znf_C2H2_sf"/>
</dbReference>
<feature type="region of interest" description="Disordered" evidence="8">
    <location>
        <begin position="1"/>
        <end position="200"/>
    </location>
</feature>
<dbReference type="SUPFAM" id="SSF57667">
    <property type="entry name" value="beta-beta-alpha zinc fingers"/>
    <property type="match status" value="2"/>
</dbReference>
<feature type="domain" description="C2H2-type" evidence="9">
    <location>
        <begin position="479"/>
        <end position="502"/>
    </location>
</feature>
<feature type="compositionally biased region" description="Polar residues" evidence="8">
    <location>
        <begin position="970"/>
        <end position="981"/>
    </location>
</feature>
<sequence>MSSKASEFRVGPNRKSNSSSIISSSWSPQAGDPTLSARKSGLSSDPQSVSAFAPLKSIPRSNQTSVQSSSSGLLQSSQWMDQSPQSVATPPPSTGEPMSIATKKNWTASQPQASPAYRRSPSWNATPPSILSSSPLSSSSSAWTLSSSSAAAPPQSSQSWSGPHHSTPQDPSWRVSPSVTNAGVESWGKDYFPNPSLTDSRRQDAVLTSPIDPTVQNFSGHQHYGSLESTLYSAQHDEPLNTNNATYGTGSQPDTDLTETRQENLIQGFLRHVSANTASFNQELSGFNLGQQDFAYLERGLRQALSPTALLSAVEAYDDSGQDTGACQDSSLQDSINLVHTVNLDMEEGNLDGSSNLGLVNLNGHPATQVNIPRNMDGLTKTSQSGMQSLMESDLGSTTLNDSTSSIDGTSLVGSPLAKGITDGEEKKEEKKAMKERKHQYDIIVNDGVRKFKCKICNKSFGKTTIYRHLRIHDSDYRISCTLCEKQYTQKHSLMLHMQKFHGEVNTSLLSPDKKDPGDTAVKEEDKTSPNKPSEAKRQRRSSSTADPLAASLDENELLKQKETHRQVEELRRLKAEKKAHGKSGLHSADDASARDDGLSPCKEGEGEFPVKNFGIVRAPLTGHQTNITELSNTVPDRTDVDNSVGYKGASGGSLGPQVGSSQTAPQILSGSKPQFQLNSPLPVMSTIAPFQTVDPALKPVSTPATGTPDEIPNNWDTAPGVASEKSFPSQADLKNFLCTVCNTQLVSRNGFTLHMRRHNVAKSKLCTSCDKKFHTTTELKTHMRTHTGERPFKCELCYMSFAHSGSFVCHKKGHTNRGELEPFPIIDGQIKYPSTFRKPRMEGIKKVLGKGGDQKKEPKKKTNNESQEVGGHGVSDAEPSSIPRQDSLSGGHHTSVIRKNSLDGSFEKHAVSSRNDSDLPRKLGLNSQDMNSSGDGVMGLSGQIFNPNVPASSRVKDGGGYLQAGDGYSTPQQDIVSGYSTPRHDITSSYSTPRPDVTGGYSTPNQVDYYSGQSGYSETSQQRNFLSPQAETSSSHSYYNQEKYYARAASGDQFSPGSSSGQLRSVPVNLVVDKSQHYSEGMQGEYPESVETADGYYSSQQPYQYAMPPGDADYEQEDYDGALSQYKGDPSSSEIVKKLLQHYNVPSSTYQEAAPLDYSHQLQGAPDYSRASGETAPPIYAEQELGVAAPPSYSASVQQKQFYGSHTNTPEYDGTLMMSSDRAAPLPSPQGSSLQTAQERSYSRSTASIQQAEAYSLEPRYSTADNFHDGQYARSPSQPYTQTYEVTSRDYYQQGLPKIESLARDTDPNSRDPVTKSQ</sequence>
<proteinExistence type="predicted"/>
<feature type="region of interest" description="Disordered" evidence="8">
    <location>
        <begin position="1300"/>
        <end position="1319"/>
    </location>
</feature>
<dbReference type="EMBL" id="CAXITT010000235">
    <property type="protein sequence ID" value="CAL1536643.1"/>
    <property type="molecule type" value="Genomic_DNA"/>
</dbReference>
<evidence type="ECO:0000256" key="4">
    <source>
        <dbReference type="ARBA" id="ARBA00022771"/>
    </source>
</evidence>
<dbReference type="GO" id="GO:0008270">
    <property type="term" value="F:zinc ion binding"/>
    <property type="evidence" value="ECO:0007669"/>
    <property type="project" value="UniProtKB-KW"/>
</dbReference>
<feature type="compositionally biased region" description="Low complexity" evidence="8">
    <location>
        <begin position="16"/>
        <end position="27"/>
    </location>
</feature>
<feature type="domain" description="C2H2-type" evidence="9">
    <location>
        <begin position="737"/>
        <end position="764"/>
    </location>
</feature>
<dbReference type="PROSITE" id="PS50157">
    <property type="entry name" value="ZINC_FINGER_C2H2_2"/>
    <property type="match status" value="4"/>
</dbReference>
<evidence type="ECO:0000259" key="9">
    <source>
        <dbReference type="PROSITE" id="PS50157"/>
    </source>
</evidence>
<feature type="domain" description="C2H2-type" evidence="9">
    <location>
        <begin position="765"/>
        <end position="792"/>
    </location>
</feature>
<feature type="compositionally biased region" description="Polar residues" evidence="8">
    <location>
        <begin position="1200"/>
        <end position="1211"/>
    </location>
</feature>
<feature type="compositionally biased region" description="Basic and acidic residues" evidence="8">
    <location>
        <begin position="853"/>
        <end position="864"/>
    </location>
</feature>
<organism evidence="10 11">
    <name type="scientific">Lymnaea stagnalis</name>
    <name type="common">Great pond snail</name>
    <name type="synonym">Helix stagnalis</name>
    <dbReference type="NCBI Taxonomy" id="6523"/>
    <lineage>
        <taxon>Eukaryota</taxon>
        <taxon>Metazoa</taxon>
        <taxon>Spiralia</taxon>
        <taxon>Lophotrochozoa</taxon>
        <taxon>Mollusca</taxon>
        <taxon>Gastropoda</taxon>
        <taxon>Heterobranchia</taxon>
        <taxon>Euthyneura</taxon>
        <taxon>Panpulmonata</taxon>
        <taxon>Hygrophila</taxon>
        <taxon>Lymnaeoidea</taxon>
        <taxon>Lymnaeidae</taxon>
        <taxon>Lymnaea</taxon>
    </lineage>
</organism>
<keyword evidence="5" id="KW-0862">Zinc</keyword>
<dbReference type="Proteomes" id="UP001497497">
    <property type="component" value="Unassembled WGS sequence"/>
</dbReference>
<keyword evidence="3" id="KW-0677">Repeat</keyword>
<evidence type="ECO:0000256" key="7">
    <source>
        <dbReference type="PROSITE-ProRule" id="PRU00042"/>
    </source>
</evidence>
<feature type="compositionally biased region" description="Basic and acidic residues" evidence="8">
    <location>
        <begin position="422"/>
        <end position="433"/>
    </location>
</feature>
<feature type="region of interest" description="Disordered" evidence="8">
    <location>
        <begin position="847"/>
        <end position="1039"/>
    </location>
</feature>
<feature type="compositionally biased region" description="Polar residues" evidence="8">
    <location>
        <begin position="102"/>
        <end position="113"/>
    </location>
</feature>
<feature type="compositionally biased region" description="Polar residues" evidence="8">
    <location>
        <begin position="41"/>
        <end position="50"/>
    </location>
</feature>
<dbReference type="InterPro" id="IPR013087">
    <property type="entry name" value="Znf_C2H2_type"/>
</dbReference>
<dbReference type="PANTHER" id="PTHR16515:SF49">
    <property type="entry name" value="GASTRULA ZINC FINGER PROTEIN XLCGF49.1-LIKE-RELATED"/>
    <property type="match status" value="1"/>
</dbReference>
<comment type="caution">
    <text evidence="10">The sequence shown here is derived from an EMBL/GenBank/DDBJ whole genome shotgun (WGS) entry which is preliminary data.</text>
</comment>
<feature type="compositionally biased region" description="Basic and acidic residues" evidence="8">
    <location>
        <begin position="588"/>
        <end position="606"/>
    </location>
</feature>
<feature type="region of interest" description="Disordered" evidence="8">
    <location>
        <begin position="507"/>
        <end position="608"/>
    </location>
</feature>
<gene>
    <name evidence="10" type="ORF">GSLYS_00010556001</name>
</gene>
<dbReference type="FunFam" id="3.30.160.60:FF:000446">
    <property type="entry name" value="Zinc finger protein"/>
    <property type="match status" value="1"/>
</dbReference>
<feature type="compositionally biased region" description="Polar residues" evidence="8">
    <location>
        <begin position="79"/>
        <end position="88"/>
    </location>
</feature>
<feature type="compositionally biased region" description="Basic and acidic residues" evidence="8">
    <location>
        <begin position="906"/>
        <end position="922"/>
    </location>
</feature>
<evidence type="ECO:0000256" key="2">
    <source>
        <dbReference type="ARBA" id="ARBA00022723"/>
    </source>
</evidence>
<feature type="compositionally biased region" description="Low complexity" evidence="8">
    <location>
        <begin position="61"/>
        <end position="78"/>
    </location>
</feature>
<dbReference type="SMART" id="SM00355">
    <property type="entry name" value="ZnF_C2H2"/>
    <property type="match status" value="5"/>
</dbReference>
<feature type="compositionally biased region" description="Basic and acidic residues" evidence="8">
    <location>
        <begin position="1302"/>
        <end position="1319"/>
    </location>
</feature>
<comment type="subcellular location">
    <subcellularLocation>
        <location evidence="1">Nucleus</location>
    </subcellularLocation>
</comment>
<feature type="compositionally biased region" description="Polar residues" evidence="8">
    <location>
        <begin position="1001"/>
        <end position="1039"/>
    </location>
</feature>
<feature type="compositionally biased region" description="Basic and acidic residues" evidence="8">
    <location>
        <begin position="512"/>
        <end position="537"/>
    </location>
</feature>
<feature type="compositionally biased region" description="Basic and acidic residues" evidence="8">
    <location>
        <begin position="557"/>
        <end position="579"/>
    </location>
</feature>
<keyword evidence="2" id="KW-0479">Metal-binding</keyword>
<dbReference type="PANTHER" id="PTHR16515">
    <property type="entry name" value="PR DOMAIN ZINC FINGER PROTEIN"/>
    <property type="match status" value="1"/>
</dbReference>
<dbReference type="InterPro" id="IPR050331">
    <property type="entry name" value="Zinc_finger"/>
</dbReference>
<evidence type="ECO:0000313" key="11">
    <source>
        <dbReference type="Proteomes" id="UP001497497"/>
    </source>
</evidence>
<evidence type="ECO:0000256" key="3">
    <source>
        <dbReference type="ARBA" id="ARBA00022737"/>
    </source>
</evidence>
<feature type="compositionally biased region" description="Polar residues" evidence="8">
    <location>
        <begin position="394"/>
        <end position="413"/>
    </location>
</feature>
<feature type="compositionally biased region" description="Polar residues" evidence="8">
    <location>
        <begin position="164"/>
        <end position="183"/>
    </location>
</feature>
<evidence type="ECO:0000256" key="5">
    <source>
        <dbReference type="ARBA" id="ARBA00022833"/>
    </source>
</evidence>
<feature type="region of interest" description="Disordered" evidence="8">
    <location>
        <begin position="1200"/>
        <end position="1281"/>
    </location>
</feature>
<protein>
    <recommendedName>
        <fullName evidence="9">C2H2-type domain-containing protein</fullName>
    </recommendedName>
</protein>
<feature type="domain" description="C2H2-type" evidence="9">
    <location>
        <begin position="793"/>
        <end position="820"/>
    </location>
</feature>
<keyword evidence="11" id="KW-1185">Reference proteome</keyword>
<dbReference type="Gene3D" id="3.30.160.60">
    <property type="entry name" value="Classic Zinc Finger"/>
    <property type="match status" value="3"/>
</dbReference>
<keyword evidence="4 7" id="KW-0863">Zinc-finger</keyword>
<feature type="compositionally biased region" description="Low complexity" evidence="8">
    <location>
        <begin position="125"/>
        <end position="161"/>
    </location>
</feature>
<keyword evidence="6" id="KW-0539">Nucleus</keyword>
<dbReference type="GO" id="GO:0005634">
    <property type="term" value="C:nucleus"/>
    <property type="evidence" value="ECO:0007669"/>
    <property type="project" value="UniProtKB-SubCell"/>
</dbReference>
<name>A0AAV2HR97_LYMST</name>
<feature type="compositionally biased region" description="Polar residues" evidence="8">
    <location>
        <begin position="926"/>
        <end position="935"/>
    </location>
</feature>
<reference evidence="10 11" key="1">
    <citation type="submission" date="2024-04" db="EMBL/GenBank/DDBJ databases">
        <authorList>
            <consortium name="Genoscope - CEA"/>
            <person name="William W."/>
        </authorList>
    </citation>
    <scope>NUCLEOTIDE SEQUENCE [LARGE SCALE GENOMIC DNA]</scope>
</reference>